<comment type="caution">
    <text evidence="3">The sequence shown here is derived from an EMBL/GenBank/DDBJ whole genome shotgun (WGS) entry which is preliminary data.</text>
</comment>
<dbReference type="Proteomes" id="UP000326396">
    <property type="component" value="Linkage Group LG9"/>
</dbReference>
<gene>
    <name evidence="3" type="ORF">E3N88_39755</name>
</gene>
<dbReference type="AlphaFoldDB" id="A0A5N6LMZ5"/>
<sequence length="634" mass="72793">MSYDLHPGPIVDDVLFLKDSHRACDIFNNREVPKLVFRRADQKFFSFLSNNPITDNVKRYINIAGFGGVIDSGYRNLDHGLLEALIERWRPETHTFHLPIGEVTVTLEDINVLWGLPIEGEVVSGCEQPSSLADRIVRCHTLLEELTACGHLSWGSAVLAMLYRNLCKAASNNSTNIGGPLYILQLWAWSRITTLALTILHEFDNRRPYGAMWREKLTYKDVVSHSLRACRSQLQTIREGEFKWRPYEKVIGFLPGICRSGIRSWQSECFLIYWDVVEFHTPQRVMRQFGMVQRIPDPIPLSFNEHMKLHTLIRTGNPDKNWPNIHSQFLSVWNQRWENVVQGVRCAAPTVEPSYMQWYWSRTVLYITNPKSAEVMQPGFQDQGSRSQFLMDGISQTYQQAGQFMHTESTLNFQNFETLQNTANQVMGMLNEESRLHYPSHLHTGHVNLGVDETVPRNLRRRERRHGNVRSGAGTSSAQHQNYQTGTSNVEHENFEACTSHVQHENYELDHSQFSNAPSPSFFSGINQNMMFEHNNEQEVYTPQASMLSLFTQPESENFNYYAPQFSPNYAHGFSGISPLPALDLNLQMSVGDLDDETFLANTLNAEDVDVDQNTIASRRRNPHRHRRRPGCGT</sequence>
<dbReference type="OrthoDB" id="1846117at2759"/>
<accession>A0A5N6LMZ5</accession>
<evidence type="ECO:0000256" key="1">
    <source>
        <dbReference type="SAM" id="MobiDB-lite"/>
    </source>
</evidence>
<evidence type="ECO:0000313" key="3">
    <source>
        <dbReference type="EMBL" id="KAD2392778.1"/>
    </source>
</evidence>
<proteinExistence type="predicted"/>
<feature type="region of interest" description="Disordered" evidence="1">
    <location>
        <begin position="612"/>
        <end position="634"/>
    </location>
</feature>
<evidence type="ECO:0000313" key="4">
    <source>
        <dbReference type="Proteomes" id="UP000326396"/>
    </source>
</evidence>
<organism evidence="3 4">
    <name type="scientific">Mikania micrantha</name>
    <name type="common">bitter vine</name>
    <dbReference type="NCBI Taxonomy" id="192012"/>
    <lineage>
        <taxon>Eukaryota</taxon>
        <taxon>Viridiplantae</taxon>
        <taxon>Streptophyta</taxon>
        <taxon>Embryophyta</taxon>
        <taxon>Tracheophyta</taxon>
        <taxon>Spermatophyta</taxon>
        <taxon>Magnoliopsida</taxon>
        <taxon>eudicotyledons</taxon>
        <taxon>Gunneridae</taxon>
        <taxon>Pentapetalae</taxon>
        <taxon>asterids</taxon>
        <taxon>campanulids</taxon>
        <taxon>Asterales</taxon>
        <taxon>Asteraceae</taxon>
        <taxon>Asteroideae</taxon>
        <taxon>Heliantheae alliance</taxon>
        <taxon>Eupatorieae</taxon>
        <taxon>Mikania</taxon>
    </lineage>
</organism>
<dbReference type="EMBL" id="SZYD01000019">
    <property type="protein sequence ID" value="KAD2392778.1"/>
    <property type="molecule type" value="Genomic_DNA"/>
</dbReference>
<reference evidence="3 4" key="1">
    <citation type="submission" date="2019-05" db="EMBL/GenBank/DDBJ databases">
        <title>Mikania micrantha, genome provides insights into the molecular mechanism of rapid growth.</title>
        <authorList>
            <person name="Liu B."/>
        </authorList>
    </citation>
    <scope>NUCLEOTIDE SEQUENCE [LARGE SCALE GENOMIC DNA]</scope>
    <source>
        <strain evidence="3">NLD-2019</strain>
        <tissue evidence="3">Leaf</tissue>
    </source>
</reference>
<dbReference type="PANTHER" id="PTHR46033:SF8">
    <property type="entry name" value="PROTEIN MAINTENANCE OF MERISTEMS-LIKE"/>
    <property type="match status" value="1"/>
</dbReference>
<feature type="compositionally biased region" description="Basic residues" evidence="1">
    <location>
        <begin position="618"/>
        <end position="634"/>
    </location>
</feature>
<feature type="domain" description="Aminotransferase-like plant mobile" evidence="2">
    <location>
        <begin position="65"/>
        <end position="127"/>
    </location>
</feature>
<dbReference type="PANTHER" id="PTHR46033">
    <property type="entry name" value="PROTEIN MAIN-LIKE 2"/>
    <property type="match status" value="1"/>
</dbReference>
<protein>
    <recommendedName>
        <fullName evidence="2">Aminotransferase-like plant mobile domain-containing protein</fullName>
    </recommendedName>
</protein>
<dbReference type="InterPro" id="IPR019557">
    <property type="entry name" value="AminoTfrase-like_pln_mobile"/>
</dbReference>
<dbReference type="InterPro" id="IPR044824">
    <property type="entry name" value="MAIN-like"/>
</dbReference>
<feature type="domain" description="Aminotransferase-like plant mobile" evidence="2">
    <location>
        <begin position="138"/>
        <end position="359"/>
    </location>
</feature>
<name>A0A5N6LMZ5_9ASTR</name>
<dbReference type="GO" id="GO:0010073">
    <property type="term" value="P:meristem maintenance"/>
    <property type="evidence" value="ECO:0007669"/>
    <property type="project" value="InterPro"/>
</dbReference>
<keyword evidence="4" id="KW-1185">Reference proteome</keyword>
<dbReference type="Pfam" id="PF10536">
    <property type="entry name" value="PMD"/>
    <property type="match status" value="2"/>
</dbReference>
<evidence type="ECO:0000259" key="2">
    <source>
        <dbReference type="Pfam" id="PF10536"/>
    </source>
</evidence>